<dbReference type="PANTHER" id="PTHR23382">
    <property type="entry name" value="MALATE DEHYDROGENASE"/>
    <property type="match status" value="1"/>
</dbReference>
<dbReference type="Gene3D" id="3.90.110.10">
    <property type="entry name" value="Lactate dehydrogenase/glycoside hydrolase, family 4, C-terminal"/>
    <property type="match status" value="1"/>
</dbReference>
<evidence type="ECO:0000313" key="3">
    <source>
        <dbReference type="EMBL" id="CAH0583042.1"/>
    </source>
</evidence>
<dbReference type="InterPro" id="IPR010945">
    <property type="entry name" value="Malate_DH_type2"/>
</dbReference>
<dbReference type="GO" id="GO:0006108">
    <property type="term" value="P:malate metabolic process"/>
    <property type="evidence" value="ECO:0007669"/>
    <property type="project" value="InterPro"/>
</dbReference>
<dbReference type="Proteomes" id="UP001154114">
    <property type="component" value="Chromosome 12"/>
</dbReference>
<evidence type="ECO:0000313" key="4">
    <source>
        <dbReference type="Proteomes" id="UP001154114"/>
    </source>
</evidence>
<protein>
    <submittedName>
        <fullName evidence="3">Uncharacterized protein</fullName>
    </submittedName>
</protein>
<keyword evidence="4" id="KW-1185">Reference proteome</keyword>
<name>A0A9P0BHY1_CHRIL</name>
<dbReference type="GO" id="GO:0016616">
    <property type="term" value="F:oxidoreductase activity, acting on the CH-OH group of donors, NAD or NADP as acceptor"/>
    <property type="evidence" value="ECO:0007669"/>
    <property type="project" value="InterPro"/>
</dbReference>
<evidence type="ECO:0000256" key="2">
    <source>
        <dbReference type="SAM" id="MobiDB-lite"/>
    </source>
</evidence>
<organism evidence="3 4">
    <name type="scientific">Chrysodeixis includens</name>
    <name type="common">Soybean looper</name>
    <name type="synonym">Pseudoplusia includens</name>
    <dbReference type="NCBI Taxonomy" id="689277"/>
    <lineage>
        <taxon>Eukaryota</taxon>
        <taxon>Metazoa</taxon>
        <taxon>Ecdysozoa</taxon>
        <taxon>Arthropoda</taxon>
        <taxon>Hexapoda</taxon>
        <taxon>Insecta</taxon>
        <taxon>Pterygota</taxon>
        <taxon>Neoptera</taxon>
        <taxon>Endopterygota</taxon>
        <taxon>Lepidoptera</taxon>
        <taxon>Glossata</taxon>
        <taxon>Ditrysia</taxon>
        <taxon>Noctuoidea</taxon>
        <taxon>Noctuidae</taxon>
        <taxon>Plusiinae</taxon>
        <taxon>Chrysodeixis</taxon>
    </lineage>
</organism>
<dbReference type="AlphaFoldDB" id="A0A9P0BHY1"/>
<reference evidence="3" key="1">
    <citation type="submission" date="2021-12" db="EMBL/GenBank/DDBJ databases">
        <authorList>
            <person name="King R."/>
        </authorList>
    </citation>
    <scope>NUCLEOTIDE SEQUENCE</scope>
</reference>
<gene>
    <name evidence="3" type="ORF">CINC_LOCUS2060</name>
</gene>
<dbReference type="InterPro" id="IPR015955">
    <property type="entry name" value="Lactate_DH/Glyco_Ohase_4_C"/>
</dbReference>
<dbReference type="EMBL" id="LR824015">
    <property type="protein sequence ID" value="CAH0583042.1"/>
    <property type="molecule type" value="Genomic_DNA"/>
</dbReference>
<keyword evidence="1" id="KW-0560">Oxidoreductase</keyword>
<accession>A0A9P0BHY1</accession>
<dbReference type="OrthoDB" id="7450228at2759"/>
<feature type="region of interest" description="Disordered" evidence="2">
    <location>
        <begin position="381"/>
        <end position="404"/>
    </location>
</feature>
<dbReference type="GO" id="GO:0016615">
    <property type="term" value="F:malate dehydrogenase activity"/>
    <property type="evidence" value="ECO:0007669"/>
    <property type="project" value="InterPro"/>
</dbReference>
<proteinExistence type="predicted"/>
<evidence type="ECO:0000256" key="1">
    <source>
        <dbReference type="ARBA" id="ARBA00023002"/>
    </source>
</evidence>
<sequence>MNLQYTKVGQPIRVLVVNPLLPASQLLITKLLSGIIFGMNDFIDLILLVYLNEMKFANEYVQDLTSCAFPCFNTIRATSDLPSIRDADVFCIMTNFVNPNKFDFYQDSDEQFDSLYLALKIAFALGKPLVGEALVESKKKTINKNNHPIIVCDGFIIMDVLNSFCENIPSKVFYCATPLRSIAKTILSDYLKVECRDINDAYVWAVNDVDFHVEIATPYLIYDNVRTGDACDWDGMGKEVMEKLKLDHVRFNASFMKREFIEKVALTSKENPYGCIYRAAEVSKTIRYIWQSRSDRDEEEVFTSLGVISDGSLGTPKGLPYVLPLIIRDQQWTVNKRYEESSHLRNEIKRINQIAKDHHFQLYQYCKKFVDENITKHAFLPDTQDSESEDSFYNMGFSTRTSDT</sequence>
<dbReference type="Gene3D" id="3.40.50.720">
    <property type="entry name" value="NAD(P)-binding Rossmann-like Domain"/>
    <property type="match status" value="1"/>
</dbReference>